<dbReference type="InterPro" id="IPR032710">
    <property type="entry name" value="NTF2-like_dom_sf"/>
</dbReference>
<evidence type="ECO:0000313" key="4">
    <source>
        <dbReference type="EMBL" id="CAB5122877.1"/>
    </source>
</evidence>
<dbReference type="EMBL" id="CAFBQJ010000207">
    <property type="protein sequence ID" value="CAB5053533.1"/>
    <property type="molecule type" value="Genomic_DNA"/>
</dbReference>
<protein>
    <submittedName>
        <fullName evidence="4">Unannotated protein</fullName>
    </submittedName>
</protein>
<evidence type="ECO:0000313" key="2">
    <source>
        <dbReference type="EMBL" id="CAB4535655.1"/>
    </source>
</evidence>
<feature type="domain" description="SnoaL-like" evidence="1">
    <location>
        <begin position="20"/>
        <end position="133"/>
    </location>
</feature>
<dbReference type="CDD" id="cd00531">
    <property type="entry name" value="NTF2_like"/>
    <property type="match status" value="1"/>
</dbReference>
<dbReference type="Gene3D" id="3.10.450.50">
    <property type="match status" value="1"/>
</dbReference>
<evidence type="ECO:0000313" key="3">
    <source>
        <dbReference type="EMBL" id="CAB5053533.1"/>
    </source>
</evidence>
<dbReference type="EMBL" id="CAEZSL010000022">
    <property type="protein sequence ID" value="CAB4535655.1"/>
    <property type="molecule type" value="Genomic_DNA"/>
</dbReference>
<dbReference type="InterPro" id="IPR037401">
    <property type="entry name" value="SnoaL-like"/>
</dbReference>
<organism evidence="4">
    <name type="scientific">freshwater metagenome</name>
    <dbReference type="NCBI Taxonomy" id="449393"/>
    <lineage>
        <taxon>unclassified sequences</taxon>
        <taxon>metagenomes</taxon>
        <taxon>ecological metagenomes</taxon>
    </lineage>
</organism>
<dbReference type="AlphaFoldDB" id="A0A6J7VWE4"/>
<evidence type="ECO:0000259" key="1">
    <source>
        <dbReference type="Pfam" id="PF13577"/>
    </source>
</evidence>
<sequence>MSNAESFKQSHPVDWLIACEDIRQIASRYAIYYGARDTQKLAALFIPEIKITRQLSGTQALKESFDSQMHSLGRVILQVNNHLIDIQDGDNATGIVSCRGEIEDSQGAWIIHQIQYHDTYQRVNGDWLFARRRHLLWYGHEMPNPPAGLDEAQWPIHQTGKGELPECLESWQTWTAHNPAL</sequence>
<dbReference type="Pfam" id="PF13577">
    <property type="entry name" value="SnoaL_4"/>
    <property type="match status" value="1"/>
</dbReference>
<proteinExistence type="predicted"/>
<accession>A0A6J7VWE4</accession>
<dbReference type="SUPFAM" id="SSF54427">
    <property type="entry name" value="NTF2-like"/>
    <property type="match status" value="1"/>
</dbReference>
<reference evidence="4" key="1">
    <citation type="submission" date="2020-05" db="EMBL/GenBank/DDBJ databases">
        <authorList>
            <person name="Chiriac C."/>
            <person name="Salcher M."/>
            <person name="Ghai R."/>
            <person name="Kavagutti S V."/>
        </authorList>
    </citation>
    <scope>NUCLEOTIDE SEQUENCE</scope>
</reference>
<name>A0A6J7VWE4_9ZZZZ</name>
<dbReference type="EMBL" id="CAFBRX010000069">
    <property type="protein sequence ID" value="CAB5122877.1"/>
    <property type="molecule type" value="Genomic_DNA"/>
</dbReference>
<gene>
    <name evidence="2" type="ORF">UFOPK1421_00330</name>
    <name evidence="3" type="ORF">UFOPK4275_01059</name>
    <name evidence="4" type="ORF">UFOPK4422_00801</name>
</gene>